<keyword evidence="5" id="KW-1185">Reference proteome</keyword>
<comment type="caution">
    <text evidence="4">The sequence shown here is derived from an EMBL/GenBank/DDBJ whole genome shotgun (WGS) entry which is preliminary data.</text>
</comment>
<feature type="transmembrane region" description="Helical" evidence="2">
    <location>
        <begin position="217"/>
        <end position="236"/>
    </location>
</feature>
<evidence type="ECO:0000313" key="5">
    <source>
        <dbReference type="Proteomes" id="UP000193577"/>
    </source>
</evidence>
<dbReference type="Pfam" id="PF25592">
    <property type="entry name" value="DUF7937"/>
    <property type="match status" value="1"/>
</dbReference>
<feature type="transmembrane region" description="Helical" evidence="2">
    <location>
        <begin position="85"/>
        <end position="102"/>
    </location>
</feature>
<dbReference type="AlphaFoldDB" id="A0AA91PFB7"/>
<feature type="transmembrane region" description="Helical" evidence="2">
    <location>
        <begin position="178"/>
        <end position="205"/>
    </location>
</feature>
<evidence type="ECO:0000313" key="4">
    <source>
        <dbReference type="EMBL" id="OSC34123.1"/>
    </source>
</evidence>
<reference evidence="4 5" key="1">
    <citation type="submission" date="2017-04" db="EMBL/GenBank/DDBJ databases">
        <title>The new phylogeny of genus Mycobacterium.</title>
        <authorList>
            <person name="Tortoli E."/>
            <person name="Trovato A."/>
            <person name="Cirillo D.M."/>
        </authorList>
    </citation>
    <scope>NUCLEOTIDE SEQUENCE [LARGE SCALE GENOMIC DNA]</scope>
    <source>
        <strain evidence="4 5">KCTC 19819</strain>
    </source>
</reference>
<proteinExistence type="predicted"/>
<dbReference type="Proteomes" id="UP000193577">
    <property type="component" value="Unassembled WGS sequence"/>
</dbReference>
<keyword evidence="2" id="KW-1133">Transmembrane helix</keyword>
<feature type="transmembrane region" description="Helical" evidence="2">
    <location>
        <begin position="262"/>
        <end position="280"/>
    </location>
</feature>
<evidence type="ECO:0000256" key="1">
    <source>
        <dbReference type="SAM" id="MobiDB-lite"/>
    </source>
</evidence>
<feature type="transmembrane region" description="Helical" evidence="2">
    <location>
        <begin position="108"/>
        <end position="127"/>
    </location>
</feature>
<feature type="transmembrane region" description="Helical" evidence="2">
    <location>
        <begin position="292"/>
        <end position="312"/>
    </location>
</feature>
<feature type="compositionally biased region" description="Low complexity" evidence="1">
    <location>
        <begin position="446"/>
        <end position="478"/>
    </location>
</feature>
<evidence type="ECO:0000256" key="2">
    <source>
        <dbReference type="SAM" id="Phobius"/>
    </source>
</evidence>
<feature type="compositionally biased region" description="Pro residues" evidence="1">
    <location>
        <begin position="435"/>
        <end position="445"/>
    </location>
</feature>
<feature type="transmembrane region" description="Helical" evidence="2">
    <location>
        <begin position="16"/>
        <end position="35"/>
    </location>
</feature>
<dbReference type="InterPro" id="IPR057697">
    <property type="entry name" value="DUF7937"/>
</dbReference>
<feature type="transmembrane region" description="Helical" evidence="2">
    <location>
        <begin position="147"/>
        <end position="166"/>
    </location>
</feature>
<organism evidence="4 5">
    <name type="scientific">Mycolicibacillus koreensis</name>
    <dbReference type="NCBI Taxonomy" id="1069220"/>
    <lineage>
        <taxon>Bacteria</taxon>
        <taxon>Bacillati</taxon>
        <taxon>Actinomycetota</taxon>
        <taxon>Actinomycetes</taxon>
        <taxon>Mycobacteriales</taxon>
        <taxon>Mycobacteriaceae</taxon>
        <taxon>Mycolicibacillus</taxon>
    </lineage>
</organism>
<feature type="transmembrane region" description="Helical" evidence="2">
    <location>
        <begin position="47"/>
        <end position="64"/>
    </location>
</feature>
<evidence type="ECO:0000259" key="3">
    <source>
        <dbReference type="Pfam" id="PF25592"/>
    </source>
</evidence>
<feature type="domain" description="DUF7937" evidence="3">
    <location>
        <begin position="19"/>
        <end position="428"/>
    </location>
</feature>
<feature type="transmembrane region" description="Helical" evidence="2">
    <location>
        <begin position="412"/>
        <end position="432"/>
    </location>
</feature>
<feature type="region of interest" description="Disordered" evidence="1">
    <location>
        <begin position="435"/>
        <end position="494"/>
    </location>
</feature>
<gene>
    <name evidence="4" type="ORF">B8W67_08180</name>
</gene>
<accession>A0AA91PFB7</accession>
<protein>
    <recommendedName>
        <fullName evidence="3">DUF7937 domain-containing protein</fullName>
    </recommendedName>
</protein>
<feature type="transmembrane region" description="Helical" evidence="2">
    <location>
        <begin position="361"/>
        <end position="383"/>
    </location>
</feature>
<sequence length="494" mass="49159">MMTDMSLSTDRRGDRAHLAIAAALLLAGLLLPWNIHVGLGIDATPGWVYALLVVVTLAALAPLVDRWRRGAGAAESLRGPLTLPYLLVVAGFTVVSIVVAVRHTGTGAVAPGVGPGAWLGLAGALLAARPAQGAATETPGTATACRVLGVLSIVAGVGAALLNLYLRTRYVVSGLGGAAGAANLMTAVSALLFSVVAVVPVIIAGRWLITGGAAARLATVVLGGSAGLAATLVWVLPVGRDLDSFHGIAQNTGTAGVGFEGYLAWVAAAALVGPAVVAAVRSGDAARLWPAAARSTLILIAAWCGGTAVLRITGVALTGVLDLPGPPYNNTALMAADVIAAVIAIWLALNGTGRAAPRAVSAVLFGALSVVAVCRLILGVALVPRSEPLNPGVINAVFGNSLSQQITSTFDVTVAVAAAVLLTAVWVTEIAARPVPPARPTPPAQRPAAAPKSAAPKSPAPKSAAPKIAAPPKIAAAGPPAPPKIAAPPSERPD</sequence>
<keyword evidence="2" id="KW-0472">Membrane</keyword>
<name>A0AA91PFB7_9MYCO</name>
<dbReference type="EMBL" id="NCXO01000013">
    <property type="protein sequence ID" value="OSC34123.1"/>
    <property type="molecule type" value="Genomic_DNA"/>
</dbReference>
<keyword evidence="2" id="KW-0812">Transmembrane</keyword>
<feature type="transmembrane region" description="Helical" evidence="2">
    <location>
        <begin position="332"/>
        <end position="349"/>
    </location>
</feature>